<sequence>MPPRMTTQSACRSTDVPRGERTGGRTGRGGERTGEPRGRDYTYKEFLACHPKEYDGKGGFIVYSRWIEKIESVQDMSGYGNDQKLKYTAGSFISKALTRWNFHIRTQGRETIVGMACEDFKSLMREEFCSNNKMQKLETELWNHAMVRAGHAAYTNRFHELARLVHHLVTLENRRIERDRNEKDDNKRTRTRNAFSIAANPLSREYIGAAPKCENCNPHHSPKSPFHACFECNHFGHFAKDCKMAPKMVNLVNARNRMDWLSKHKVEIIFHEKVVRIPLQKGKVLRVIGERPKEKIRHLMGAKAKEHKEKEIAMLRNFSEVFSDDLLGLPPIQEIEFRIELIPRAIPVVKSPYLLAPFEMEELGEHELHLGLILELLKKEKLYVKFSKCEFWLQEVQFLGHVINGDDKLCNARVLALLDGPEDFVVYCDASGLALGCVLMQRGKVITYASRQLKIHEMNYTTHDLELGAVVFSLKIWRHYLYRMKSVIYTDHKSLQHIFSQKELNMRQHRWIELFSDYDCDIRYHLGKANVVADALSTKERIKSKRIRAMNMTLQTSIKDKILAAQKEASDEPSRMQRGLDELIERRSDRELYYLDRIWVPLKGDVRTLIMDKAHTLKYYVHPRADKMY</sequence>
<keyword evidence="5" id="KW-0378">Hydrolase</keyword>
<keyword evidence="7" id="KW-0863">Zinc-finger</keyword>
<keyword evidence="4" id="KW-0255">Endonuclease</keyword>
<keyword evidence="7" id="KW-0862">Zinc</keyword>
<dbReference type="GO" id="GO:0008270">
    <property type="term" value="F:zinc ion binding"/>
    <property type="evidence" value="ECO:0007669"/>
    <property type="project" value="UniProtKB-KW"/>
</dbReference>
<dbReference type="SUPFAM" id="SSF56672">
    <property type="entry name" value="DNA/RNA polymerases"/>
    <property type="match status" value="1"/>
</dbReference>
<name>A0A699HQ59_TANCI</name>
<dbReference type="CDD" id="cd09274">
    <property type="entry name" value="RNase_HI_RT_Ty3"/>
    <property type="match status" value="1"/>
</dbReference>
<proteinExistence type="predicted"/>
<dbReference type="GO" id="GO:0016787">
    <property type="term" value="F:hydrolase activity"/>
    <property type="evidence" value="ECO:0007669"/>
    <property type="project" value="UniProtKB-KW"/>
</dbReference>
<dbReference type="Pfam" id="PF17917">
    <property type="entry name" value="RT_RNaseH"/>
    <property type="match status" value="1"/>
</dbReference>
<keyword evidence="3" id="KW-0540">Nuclease</keyword>
<evidence type="ECO:0000256" key="5">
    <source>
        <dbReference type="ARBA" id="ARBA00022801"/>
    </source>
</evidence>
<evidence type="ECO:0000256" key="8">
    <source>
        <dbReference type="SAM" id="MobiDB-lite"/>
    </source>
</evidence>
<evidence type="ECO:0000256" key="1">
    <source>
        <dbReference type="ARBA" id="ARBA00022679"/>
    </source>
</evidence>
<feature type="region of interest" description="Disordered" evidence="8">
    <location>
        <begin position="1"/>
        <end position="38"/>
    </location>
</feature>
<gene>
    <name evidence="10" type="ORF">Tci_411096</name>
</gene>
<dbReference type="Gene3D" id="3.30.70.270">
    <property type="match status" value="1"/>
</dbReference>
<dbReference type="PROSITE" id="PS50158">
    <property type="entry name" value="ZF_CCHC"/>
    <property type="match status" value="1"/>
</dbReference>
<dbReference type="InterPro" id="IPR001878">
    <property type="entry name" value="Znf_CCHC"/>
</dbReference>
<accession>A0A699HQ59</accession>
<dbReference type="GO" id="GO:0003964">
    <property type="term" value="F:RNA-directed DNA polymerase activity"/>
    <property type="evidence" value="ECO:0007669"/>
    <property type="project" value="UniProtKB-KW"/>
</dbReference>
<evidence type="ECO:0000313" key="10">
    <source>
        <dbReference type="EMBL" id="GEY39122.1"/>
    </source>
</evidence>
<keyword evidence="2" id="KW-0548">Nucleotidyltransferase</keyword>
<evidence type="ECO:0000259" key="9">
    <source>
        <dbReference type="PROSITE" id="PS50158"/>
    </source>
</evidence>
<evidence type="ECO:0000256" key="7">
    <source>
        <dbReference type="PROSITE-ProRule" id="PRU00047"/>
    </source>
</evidence>
<feature type="domain" description="CCHC-type" evidence="9">
    <location>
        <begin position="229"/>
        <end position="243"/>
    </location>
</feature>
<evidence type="ECO:0000256" key="2">
    <source>
        <dbReference type="ARBA" id="ARBA00022695"/>
    </source>
</evidence>
<dbReference type="AlphaFoldDB" id="A0A699HQ59"/>
<keyword evidence="6 10" id="KW-0695">RNA-directed DNA polymerase</keyword>
<dbReference type="InterPro" id="IPR043502">
    <property type="entry name" value="DNA/RNA_pol_sf"/>
</dbReference>
<dbReference type="InterPro" id="IPR041373">
    <property type="entry name" value="RT_RNaseH"/>
</dbReference>
<dbReference type="GO" id="GO:0004519">
    <property type="term" value="F:endonuclease activity"/>
    <property type="evidence" value="ECO:0007669"/>
    <property type="project" value="UniProtKB-KW"/>
</dbReference>
<dbReference type="GO" id="GO:0003676">
    <property type="term" value="F:nucleic acid binding"/>
    <property type="evidence" value="ECO:0007669"/>
    <property type="project" value="InterPro"/>
</dbReference>
<evidence type="ECO:0000256" key="6">
    <source>
        <dbReference type="ARBA" id="ARBA00022918"/>
    </source>
</evidence>
<feature type="compositionally biased region" description="Polar residues" evidence="8">
    <location>
        <begin position="1"/>
        <end position="12"/>
    </location>
</feature>
<reference evidence="10" key="1">
    <citation type="journal article" date="2019" name="Sci. Rep.">
        <title>Draft genome of Tanacetum cinerariifolium, the natural source of mosquito coil.</title>
        <authorList>
            <person name="Yamashiro T."/>
            <person name="Shiraishi A."/>
            <person name="Satake H."/>
            <person name="Nakayama K."/>
        </authorList>
    </citation>
    <scope>NUCLEOTIDE SEQUENCE</scope>
</reference>
<dbReference type="EMBL" id="BKCJ010174624">
    <property type="protein sequence ID" value="GEY39122.1"/>
    <property type="molecule type" value="Genomic_DNA"/>
</dbReference>
<feature type="compositionally biased region" description="Basic and acidic residues" evidence="8">
    <location>
        <begin position="15"/>
        <end position="38"/>
    </location>
</feature>
<comment type="caution">
    <text evidence="10">The sequence shown here is derived from an EMBL/GenBank/DDBJ whole genome shotgun (WGS) entry which is preliminary data.</text>
</comment>
<organism evidence="10">
    <name type="scientific">Tanacetum cinerariifolium</name>
    <name type="common">Dalmatian daisy</name>
    <name type="synonym">Chrysanthemum cinerariifolium</name>
    <dbReference type="NCBI Taxonomy" id="118510"/>
    <lineage>
        <taxon>Eukaryota</taxon>
        <taxon>Viridiplantae</taxon>
        <taxon>Streptophyta</taxon>
        <taxon>Embryophyta</taxon>
        <taxon>Tracheophyta</taxon>
        <taxon>Spermatophyta</taxon>
        <taxon>Magnoliopsida</taxon>
        <taxon>eudicotyledons</taxon>
        <taxon>Gunneridae</taxon>
        <taxon>Pentapetalae</taxon>
        <taxon>asterids</taxon>
        <taxon>campanulids</taxon>
        <taxon>Asterales</taxon>
        <taxon>Asteraceae</taxon>
        <taxon>Asteroideae</taxon>
        <taxon>Anthemideae</taxon>
        <taxon>Anthemidinae</taxon>
        <taxon>Tanacetum</taxon>
    </lineage>
</organism>
<dbReference type="PANTHER" id="PTHR34072:SF52">
    <property type="entry name" value="RIBONUCLEASE H"/>
    <property type="match status" value="1"/>
</dbReference>
<keyword evidence="1" id="KW-0808">Transferase</keyword>
<protein>
    <submittedName>
        <fullName evidence="10">Putative reverse transcriptase domain-containing protein</fullName>
    </submittedName>
</protein>
<keyword evidence="7" id="KW-0479">Metal-binding</keyword>
<evidence type="ECO:0000256" key="3">
    <source>
        <dbReference type="ARBA" id="ARBA00022722"/>
    </source>
</evidence>
<dbReference type="InterPro" id="IPR043128">
    <property type="entry name" value="Rev_trsase/Diguanyl_cyclase"/>
</dbReference>
<evidence type="ECO:0000256" key="4">
    <source>
        <dbReference type="ARBA" id="ARBA00022759"/>
    </source>
</evidence>
<dbReference type="PANTHER" id="PTHR34072">
    <property type="entry name" value="ENZYMATIC POLYPROTEIN-RELATED"/>
    <property type="match status" value="1"/>
</dbReference>